<keyword evidence="7 8" id="KW-0472">Membrane</keyword>
<evidence type="ECO:0000256" key="8">
    <source>
        <dbReference type="RuleBase" id="RU365092"/>
    </source>
</evidence>
<dbReference type="GO" id="GO:0005886">
    <property type="term" value="C:plasma membrane"/>
    <property type="evidence" value="ECO:0007669"/>
    <property type="project" value="UniProtKB-SubCell"/>
</dbReference>
<keyword evidence="5 8" id="KW-0812">Transmembrane</keyword>
<feature type="transmembrane region" description="Helical" evidence="8">
    <location>
        <begin position="350"/>
        <end position="371"/>
    </location>
</feature>
<feature type="transmembrane region" description="Helical" evidence="8">
    <location>
        <begin position="214"/>
        <end position="233"/>
    </location>
</feature>
<evidence type="ECO:0000256" key="6">
    <source>
        <dbReference type="ARBA" id="ARBA00022989"/>
    </source>
</evidence>
<dbReference type="GO" id="GO:0015129">
    <property type="term" value="F:lactate transmembrane transporter activity"/>
    <property type="evidence" value="ECO:0007669"/>
    <property type="project" value="UniProtKB-UniRule"/>
</dbReference>
<evidence type="ECO:0000256" key="2">
    <source>
        <dbReference type="ARBA" id="ARBA00010100"/>
    </source>
</evidence>
<comment type="function">
    <text evidence="8">Uptake of L-lactate across the membrane. Can also transport D-lactate and glycolate.</text>
</comment>
<dbReference type="EMBL" id="CP047901">
    <property type="protein sequence ID" value="QHO63136.1"/>
    <property type="molecule type" value="Genomic_DNA"/>
</dbReference>
<evidence type="ECO:0000256" key="1">
    <source>
        <dbReference type="ARBA" id="ARBA00004651"/>
    </source>
</evidence>
<dbReference type="Pfam" id="PF02652">
    <property type="entry name" value="Lactate_perm"/>
    <property type="match status" value="2"/>
</dbReference>
<organism evidence="9 10">
    <name type="scientific">Candidatus Chazhemtobacterium aquaticus</name>
    <dbReference type="NCBI Taxonomy" id="2715735"/>
    <lineage>
        <taxon>Bacteria</taxon>
        <taxon>Candidatus Chazhemtobacteraceae</taxon>
        <taxon>Candidatus Chazhemtobacterium</taxon>
    </lineage>
</organism>
<feature type="transmembrane region" description="Helical" evidence="8">
    <location>
        <begin position="183"/>
        <end position="202"/>
    </location>
</feature>
<feature type="transmembrane region" description="Helical" evidence="8">
    <location>
        <begin position="120"/>
        <end position="138"/>
    </location>
</feature>
<dbReference type="KEGG" id="caqa:MICH65_0155"/>
<feature type="transmembrane region" description="Helical" evidence="8">
    <location>
        <begin position="239"/>
        <end position="256"/>
    </location>
</feature>
<gene>
    <name evidence="9" type="ORF">MICH65_0155</name>
</gene>
<comment type="subcellular location">
    <subcellularLocation>
        <location evidence="1 8">Cell membrane</location>
        <topology evidence="1 8">Multi-pass membrane protein</topology>
    </subcellularLocation>
</comment>
<reference evidence="10" key="1">
    <citation type="journal article" date="2020" name="Microorganisms">
        <title>Complete Genome of a Member of a New Bacterial Lineage in the Microgenomates Group Reveals an Unusual Nucleotide Composition Disparity Between Two Strands of DNA and Limited Metabolic Potential.</title>
        <authorList>
            <person name="Kadnikov V.V."/>
            <person name="Mardanov A.V."/>
            <person name="Beletsky A.V."/>
            <person name="Karnachuk O.V."/>
            <person name="Ravin N.V."/>
        </authorList>
    </citation>
    <scope>NUCLEOTIDE SEQUENCE [LARGE SCALE GENOMIC DNA]</scope>
</reference>
<accession>A0A857N532</accession>
<feature type="transmembrane region" description="Helical" evidence="8">
    <location>
        <begin position="403"/>
        <end position="427"/>
    </location>
</feature>
<evidence type="ECO:0000256" key="4">
    <source>
        <dbReference type="ARBA" id="ARBA00022475"/>
    </source>
</evidence>
<name>A0A857N532_9BACT</name>
<evidence type="ECO:0000313" key="10">
    <source>
        <dbReference type="Proteomes" id="UP000463983"/>
    </source>
</evidence>
<keyword evidence="6 8" id="KW-1133">Transmembrane helix</keyword>
<dbReference type="AlphaFoldDB" id="A0A857N532"/>
<evidence type="ECO:0000313" key="9">
    <source>
        <dbReference type="EMBL" id="QHO63136.1"/>
    </source>
</evidence>
<evidence type="ECO:0000256" key="5">
    <source>
        <dbReference type="ARBA" id="ARBA00022692"/>
    </source>
</evidence>
<dbReference type="InterPro" id="IPR003804">
    <property type="entry name" value="Lactate_perm"/>
</dbReference>
<evidence type="ECO:0000256" key="3">
    <source>
        <dbReference type="ARBA" id="ARBA00022448"/>
    </source>
</evidence>
<dbReference type="PANTHER" id="PTHR30003">
    <property type="entry name" value="L-LACTATE PERMEASE"/>
    <property type="match status" value="1"/>
</dbReference>
<dbReference type="Proteomes" id="UP000463983">
    <property type="component" value="Chromosome"/>
</dbReference>
<evidence type="ECO:0000256" key="7">
    <source>
        <dbReference type="ARBA" id="ARBA00023136"/>
    </source>
</evidence>
<keyword evidence="10" id="KW-1185">Reference proteome</keyword>
<dbReference type="PANTHER" id="PTHR30003:SF0">
    <property type="entry name" value="GLYCOLATE PERMEASE GLCA-RELATED"/>
    <property type="match status" value="1"/>
</dbReference>
<keyword evidence="3 8" id="KW-0813">Transport</keyword>
<feature type="transmembrane region" description="Helical" evidence="8">
    <location>
        <begin position="6"/>
        <end position="24"/>
    </location>
</feature>
<dbReference type="GO" id="GO:0015295">
    <property type="term" value="F:solute:proton symporter activity"/>
    <property type="evidence" value="ECO:0007669"/>
    <property type="project" value="TreeGrafter"/>
</dbReference>
<protein>
    <recommendedName>
        <fullName evidence="8">L-lactate permease</fullName>
    </recommendedName>
</protein>
<proteinExistence type="inferred from homology"/>
<comment type="similarity">
    <text evidence="2 8">Belongs to the lactate permease family.</text>
</comment>
<feature type="transmembrane region" description="Helical" evidence="8">
    <location>
        <begin position="277"/>
        <end position="297"/>
    </location>
</feature>
<feature type="transmembrane region" description="Helical" evidence="8">
    <location>
        <begin position="60"/>
        <end position="80"/>
    </location>
</feature>
<keyword evidence="4 8" id="KW-1003">Cell membrane</keyword>
<feature type="transmembrane region" description="Helical" evidence="8">
    <location>
        <begin position="317"/>
        <end position="338"/>
    </location>
</feature>
<feature type="transmembrane region" description="Helical" evidence="8">
    <location>
        <begin position="29"/>
        <end position="48"/>
    </location>
</feature>
<sequence length="500" mass="53971">MEISSFIYGLAFLPFGVFFGLMLVKRLSLVKVSAMTLLLVVVMAAVFWRVEWEMLGVAGFRGVLVALDIFLIIIGAIFFLEVLKKNRVIDGLVYHLGSVSKDYRVQVIMLAWMVENFFEGIAGFGVPAALVTPLLVGLGLSPLKAVVLGLLGNSTAGAFGASGTPTRVGFGALSNAMVIEKAAMFNMVGMIVPVFMLWILVSESKERGREFREAWPFALWSGAIFVVPAYLFSFLGQEFPSILGSMVGMLILFLSTKTGFLVPDKERWIKQVEYKQVGLGLVKVLVPYLLVVVWLVGAKAWLGGVKIEVLGSNGYGFSVYNPGWLFLVSGVMVMGWMGGREKGFSFLKTAFKGAWGPFVVISLMSVMVQVMTNSGDNVSGWPSMIEMIAGTFRTQWLPLLTPFIGALGSFITGSVTISSLLFGNFWQMASVNLGIKAEIILALGLVGAAAGNMVALADVLAAEAVVGLKNMEREVVKGVLIPCLVYLLLVGMWGMILVGG</sequence>
<feature type="transmembrane region" description="Helical" evidence="8">
    <location>
        <begin position="479"/>
        <end position="498"/>
    </location>
</feature>
<feature type="transmembrane region" description="Helical" evidence="8">
    <location>
        <begin position="439"/>
        <end position="459"/>
    </location>
</feature>